<dbReference type="PROSITE" id="PS51273">
    <property type="entry name" value="GATASE_TYPE_1"/>
    <property type="match status" value="1"/>
</dbReference>
<evidence type="ECO:0000313" key="15">
    <source>
        <dbReference type="EMBL" id="PJE78603.1"/>
    </source>
</evidence>
<dbReference type="Pfam" id="PF00117">
    <property type="entry name" value="GATase"/>
    <property type="match status" value="1"/>
</dbReference>
<feature type="domain" description="Glutamine amidotransferase" evidence="13">
    <location>
        <begin position="300"/>
        <end position="532"/>
    </location>
</feature>
<dbReference type="PANTHER" id="PTHR11550:SF0">
    <property type="entry name" value="CTP SYNTHASE-RELATED"/>
    <property type="match status" value="1"/>
</dbReference>
<dbReference type="GO" id="GO:0019856">
    <property type="term" value="P:pyrimidine nucleobase biosynthetic process"/>
    <property type="evidence" value="ECO:0007669"/>
    <property type="project" value="TreeGrafter"/>
</dbReference>
<dbReference type="EMBL" id="NSIT01000153">
    <property type="protein sequence ID" value="PJE78603.1"/>
    <property type="molecule type" value="Genomic_DNA"/>
</dbReference>
<dbReference type="Gene3D" id="3.40.50.300">
    <property type="entry name" value="P-loop containing nucleotide triphosphate hydrolases"/>
    <property type="match status" value="1"/>
</dbReference>
<dbReference type="GO" id="GO:0003883">
    <property type="term" value="F:CTP synthase activity"/>
    <property type="evidence" value="ECO:0007669"/>
    <property type="project" value="UniProtKB-EC"/>
</dbReference>
<evidence type="ECO:0000256" key="5">
    <source>
        <dbReference type="ARBA" id="ARBA00022723"/>
    </source>
</evidence>
<dbReference type="NCBIfam" id="TIGR00337">
    <property type="entry name" value="PyrG"/>
    <property type="match status" value="1"/>
</dbReference>
<comment type="pathway">
    <text evidence="1">Pyrimidine metabolism; CTP biosynthesis via de novo pathway; CTP from UDP: step 2/2.</text>
</comment>
<keyword evidence="7" id="KW-0067">ATP-binding</keyword>
<dbReference type="InterPro" id="IPR004468">
    <property type="entry name" value="CTP_synthase"/>
</dbReference>
<name>A0A2H9T5V9_9ZZZZ</name>
<dbReference type="HAMAP" id="MF_01227">
    <property type="entry name" value="PyrG"/>
    <property type="match status" value="1"/>
</dbReference>
<dbReference type="GO" id="GO:0005524">
    <property type="term" value="F:ATP binding"/>
    <property type="evidence" value="ECO:0007669"/>
    <property type="project" value="UniProtKB-KW"/>
</dbReference>
<dbReference type="FunFam" id="3.40.50.300:FF:000009">
    <property type="entry name" value="CTP synthase"/>
    <property type="match status" value="1"/>
</dbReference>
<accession>A0A2H9T5V9</accession>
<reference evidence="15" key="1">
    <citation type="journal article" date="2017" name="Appl. Environ. Microbiol.">
        <title>Molecular characterization of an Endozoicomonas-like organism causing infection in king scallop Pecten maximus L.</title>
        <authorList>
            <person name="Cano I."/>
            <person name="van Aerle R."/>
            <person name="Ross S."/>
            <person name="Verner-Jeffreys D.W."/>
            <person name="Paley R.K."/>
            <person name="Rimmer G."/>
            <person name="Ryder D."/>
            <person name="Hooper P."/>
            <person name="Stone D."/>
            <person name="Feist S.W."/>
        </authorList>
    </citation>
    <scope>NUCLEOTIDE SEQUENCE</scope>
</reference>
<organism evidence="15">
    <name type="scientific">invertebrate metagenome</name>
    <dbReference type="NCBI Taxonomy" id="1711999"/>
    <lineage>
        <taxon>unclassified sequences</taxon>
        <taxon>metagenomes</taxon>
        <taxon>organismal metagenomes</taxon>
    </lineage>
</organism>
<dbReference type="AlphaFoldDB" id="A0A2H9T5V9"/>
<dbReference type="CDD" id="cd01746">
    <property type="entry name" value="GATase1_CTP_Synthase"/>
    <property type="match status" value="1"/>
</dbReference>
<comment type="catalytic activity">
    <reaction evidence="11">
        <text>UTP + L-glutamine + ATP + H2O = CTP + L-glutamate + ADP + phosphate + 2 H(+)</text>
        <dbReference type="Rhea" id="RHEA:26426"/>
        <dbReference type="ChEBI" id="CHEBI:15377"/>
        <dbReference type="ChEBI" id="CHEBI:15378"/>
        <dbReference type="ChEBI" id="CHEBI:29985"/>
        <dbReference type="ChEBI" id="CHEBI:30616"/>
        <dbReference type="ChEBI" id="CHEBI:37563"/>
        <dbReference type="ChEBI" id="CHEBI:43474"/>
        <dbReference type="ChEBI" id="CHEBI:46398"/>
        <dbReference type="ChEBI" id="CHEBI:58359"/>
        <dbReference type="ChEBI" id="CHEBI:456216"/>
        <dbReference type="EC" id="6.3.4.2"/>
    </reaction>
</comment>
<evidence type="ECO:0000256" key="12">
    <source>
        <dbReference type="ARBA" id="ARBA00070745"/>
    </source>
</evidence>
<evidence type="ECO:0000256" key="11">
    <source>
        <dbReference type="ARBA" id="ARBA00047781"/>
    </source>
</evidence>
<evidence type="ECO:0000256" key="1">
    <source>
        <dbReference type="ARBA" id="ARBA00005171"/>
    </source>
</evidence>
<dbReference type="InterPro" id="IPR029062">
    <property type="entry name" value="Class_I_gatase-like"/>
</dbReference>
<sequence>MTHFIFVTGGVVSSLGKGIASASLAAILEARGLKVTMLKLDPYINVDPGTMSPFQHGEVFVTQDGAETDLDLGHYERFIRTPMSQGNNFTSGRIYQHVLKKERRGDYLGGTVQVIPHITDEIKSRVIAGAGDADVALVEIGGTVGDIESQPFLEAVRQLKVELGNQRALLMHLTLVPYIKTAGETKTKPTQHSVKELRSIGLQPDVLICRSEHHIDDDARRKISLFTNVEEHAVISLEDAKSIYSIPRMLFEQQLDQIVVDRFQLDCAPADLSEWDDVVEREAHPENEITIAMVGKYMDLLDAYKSLIEAIRHAGLRNRLKINVRYIDAETIEKEGIDRLQGVDGILVPGGFGDRGIEGKILAVRHARENKVPYLGICLGLQVAVIEYARHMAGLDNANSSEFNPDTSHPVVALITEWQDASGSVEKRHADTDLGGTMRLGGQKCHLKEGSKAALAYGKPSVIERHRHRYEVNDNYLATLEAAGLKVSGRSEDQSLVEMVELDDHPWFVATQFHPEFTSTPRDGHGLFSAFANAALAYKQSDNQ</sequence>
<evidence type="ECO:0000256" key="7">
    <source>
        <dbReference type="ARBA" id="ARBA00022840"/>
    </source>
</evidence>
<comment type="caution">
    <text evidence="15">The sequence shown here is derived from an EMBL/GenBank/DDBJ whole genome shotgun (WGS) entry which is preliminary data.</text>
</comment>
<dbReference type="GO" id="GO:0044210">
    <property type="term" value="P:'de novo' CTP biosynthetic process"/>
    <property type="evidence" value="ECO:0007669"/>
    <property type="project" value="UniProtKB-UniPathway"/>
</dbReference>
<feature type="domain" description="CTP synthase N-terminal" evidence="14">
    <location>
        <begin position="4"/>
        <end position="265"/>
    </location>
</feature>
<dbReference type="NCBIfam" id="NF003792">
    <property type="entry name" value="PRK05380.1"/>
    <property type="match status" value="1"/>
</dbReference>
<comment type="similarity">
    <text evidence="2">Belongs to the CTP synthase family.</text>
</comment>
<evidence type="ECO:0000256" key="4">
    <source>
        <dbReference type="ARBA" id="ARBA00022598"/>
    </source>
</evidence>
<evidence type="ECO:0000256" key="6">
    <source>
        <dbReference type="ARBA" id="ARBA00022741"/>
    </source>
</evidence>
<dbReference type="GO" id="GO:0097268">
    <property type="term" value="C:cytoophidium"/>
    <property type="evidence" value="ECO:0007669"/>
    <property type="project" value="UniProtKB-ARBA"/>
</dbReference>
<dbReference type="EC" id="6.3.4.2" evidence="3"/>
<dbReference type="GO" id="GO:0005829">
    <property type="term" value="C:cytosol"/>
    <property type="evidence" value="ECO:0007669"/>
    <property type="project" value="TreeGrafter"/>
</dbReference>
<dbReference type="SUPFAM" id="SSF52540">
    <property type="entry name" value="P-loop containing nucleoside triphosphate hydrolases"/>
    <property type="match status" value="1"/>
</dbReference>
<dbReference type="GO" id="GO:0042802">
    <property type="term" value="F:identical protein binding"/>
    <property type="evidence" value="ECO:0007669"/>
    <property type="project" value="TreeGrafter"/>
</dbReference>
<dbReference type="InterPro" id="IPR027417">
    <property type="entry name" value="P-loop_NTPase"/>
</dbReference>
<evidence type="ECO:0000256" key="9">
    <source>
        <dbReference type="ARBA" id="ARBA00022962"/>
    </source>
</evidence>
<proteinExistence type="inferred from homology"/>
<dbReference type="GO" id="GO:0046872">
    <property type="term" value="F:metal ion binding"/>
    <property type="evidence" value="ECO:0007669"/>
    <property type="project" value="UniProtKB-KW"/>
</dbReference>
<dbReference type="InterPro" id="IPR033828">
    <property type="entry name" value="GATase1_CTP_Synthase"/>
</dbReference>
<evidence type="ECO:0000256" key="10">
    <source>
        <dbReference type="ARBA" id="ARBA00022975"/>
    </source>
</evidence>
<dbReference type="UniPathway" id="UPA00159">
    <property type="reaction ID" value="UER00277"/>
</dbReference>
<gene>
    <name evidence="15" type="primary">pyrG</name>
    <name evidence="15" type="ORF">CI610_02452</name>
</gene>
<dbReference type="Pfam" id="PF06418">
    <property type="entry name" value="CTP_synth_N"/>
    <property type="match status" value="1"/>
</dbReference>
<dbReference type="InterPro" id="IPR017926">
    <property type="entry name" value="GATASE"/>
</dbReference>
<keyword evidence="10" id="KW-0665">Pyrimidine biosynthesis</keyword>
<evidence type="ECO:0000256" key="3">
    <source>
        <dbReference type="ARBA" id="ARBA00012291"/>
    </source>
</evidence>
<evidence type="ECO:0000256" key="8">
    <source>
        <dbReference type="ARBA" id="ARBA00022842"/>
    </source>
</evidence>
<dbReference type="PANTHER" id="PTHR11550">
    <property type="entry name" value="CTP SYNTHASE"/>
    <property type="match status" value="1"/>
</dbReference>
<keyword evidence="5" id="KW-0479">Metal-binding</keyword>
<dbReference type="SUPFAM" id="SSF52317">
    <property type="entry name" value="Class I glutamine amidotransferase-like"/>
    <property type="match status" value="1"/>
</dbReference>
<dbReference type="CDD" id="cd03113">
    <property type="entry name" value="CTPS_N"/>
    <property type="match status" value="1"/>
</dbReference>
<dbReference type="Gene3D" id="3.40.50.880">
    <property type="match status" value="1"/>
</dbReference>
<dbReference type="InterPro" id="IPR017456">
    <property type="entry name" value="CTP_synthase_N"/>
</dbReference>
<evidence type="ECO:0000259" key="13">
    <source>
        <dbReference type="Pfam" id="PF00117"/>
    </source>
</evidence>
<evidence type="ECO:0000256" key="2">
    <source>
        <dbReference type="ARBA" id="ARBA00007533"/>
    </source>
</evidence>
<keyword evidence="9" id="KW-0315">Glutamine amidotransferase</keyword>
<protein>
    <recommendedName>
        <fullName evidence="12">CTP synthase</fullName>
        <ecNumber evidence="3">6.3.4.2</ecNumber>
    </recommendedName>
</protein>
<dbReference type="FunFam" id="3.40.50.880:FF:000002">
    <property type="entry name" value="CTP synthase"/>
    <property type="match status" value="1"/>
</dbReference>
<keyword evidence="8" id="KW-0460">Magnesium</keyword>
<keyword evidence="4 15" id="KW-0436">Ligase</keyword>
<evidence type="ECO:0000259" key="14">
    <source>
        <dbReference type="Pfam" id="PF06418"/>
    </source>
</evidence>
<keyword evidence="6" id="KW-0547">Nucleotide-binding</keyword>